<name>A0A438F5J3_VITVI</name>
<sequence>MSDEIVRSLGPGRFLDWKVLNAKGTAGGVIICWDKRSWRFWGWKRVSSLFPVDSGMRVMVQFGFSRGFMDLFPEMIGRAYGRNLGQSEDCGRSRGAWEEIST</sequence>
<comment type="caution">
    <text evidence="1">The sequence shown here is derived from an EMBL/GenBank/DDBJ whole genome shotgun (WGS) entry which is preliminary data.</text>
</comment>
<organism evidence="1 2">
    <name type="scientific">Vitis vinifera</name>
    <name type="common">Grape</name>
    <dbReference type="NCBI Taxonomy" id="29760"/>
    <lineage>
        <taxon>Eukaryota</taxon>
        <taxon>Viridiplantae</taxon>
        <taxon>Streptophyta</taxon>
        <taxon>Embryophyta</taxon>
        <taxon>Tracheophyta</taxon>
        <taxon>Spermatophyta</taxon>
        <taxon>Magnoliopsida</taxon>
        <taxon>eudicotyledons</taxon>
        <taxon>Gunneridae</taxon>
        <taxon>Pentapetalae</taxon>
        <taxon>rosids</taxon>
        <taxon>Vitales</taxon>
        <taxon>Vitaceae</taxon>
        <taxon>Viteae</taxon>
        <taxon>Vitis</taxon>
    </lineage>
</organism>
<reference evidence="1 2" key="1">
    <citation type="journal article" date="2018" name="PLoS Genet.">
        <title>Population sequencing reveals clonal diversity and ancestral inbreeding in the grapevine cultivar Chardonnay.</title>
        <authorList>
            <person name="Roach M.J."/>
            <person name="Johnson D.L."/>
            <person name="Bohlmann J."/>
            <person name="van Vuuren H.J."/>
            <person name="Jones S.J."/>
            <person name="Pretorius I.S."/>
            <person name="Schmidt S.A."/>
            <person name="Borneman A.R."/>
        </authorList>
    </citation>
    <scope>NUCLEOTIDE SEQUENCE [LARGE SCALE GENOMIC DNA]</scope>
    <source>
        <strain evidence="2">cv. Chardonnay</strain>
        <tissue evidence="1">Leaf</tissue>
    </source>
</reference>
<gene>
    <name evidence="1" type="ORF">CK203_067154</name>
</gene>
<proteinExistence type="predicted"/>
<accession>A0A438F5J3</accession>
<evidence type="ECO:0000313" key="1">
    <source>
        <dbReference type="EMBL" id="RVW55166.1"/>
    </source>
</evidence>
<evidence type="ECO:0000313" key="2">
    <source>
        <dbReference type="Proteomes" id="UP000288805"/>
    </source>
</evidence>
<protein>
    <submittedName>
        <fullName evidence="1">Uncharacterized protein</fullName>
    </submittedName>
</protein>
<dbReference type="EMBL" id="QGNW01001119">
    <property type="protein sequence ID" value="RVW55166.1"/>
    <property type="molecule type" value="Genomic_DNA"/>
</dbReference>
<dbReference type="Proteomes" id="UP000288805">
    <property type="component" value="Unassembled WGS sequence"/>
</dbReference>
<dbReference type="AlphaFoldDB" id="A0A438F5J3"/>